<evidence type="ECO:0000256" key="1">
    <source>
        <dbReference type="ARBA" id="ARBA00022468"/>
    </source>
</evidence>
<dbReference type="EMBL" id="AYLP01000005">
    <property type="protein sequence ID" value="ESS70402.1"/>
    <property type="molecule type" value="Genomic_DNA"/>
</dbReference>
<dbReference type="Pfam" id="PF00560">
    <property type="entry name" value="LRR_1"/>
    <property type="match status" value="1"/>
</dbReference>
<proteinExistence type="predicted"/>
<dbReference type="InterPro" id="IPR027038">
    <property type="entry name" value="RanGap"/>
</dbReference>
<dbReference type="AlphaFoldDB" id="V5BVY7"/>
<keyword evidence="1" id="KW-0343">GTPase activation</keyword>
<reference evidence="4 5" key="1">
    <citation type="journal article" date="2014" name="Genome Announc.">
        <title>Trypanosoma cruzi Clone Dm28c Draft Genome Sequence.</title>
        <authorList>
            <person name="Grisard E.C."/>
            <person name="Teixeira S.M."/>
            <person name="de Almeida L.G."/>
            <person name="Stoco P.H."/>
            <person name="Gerber A.L."/>
            <person name="Talavera-Lopez C."/>
            <person name="Lima O.C."/>
            <person name="Andersson B."/>
            <person name="de Vasconcelos A.T."/>
        </authorList>
    </citation>
    <scope>NUCLEOTIDE SEQUENCE [LARGE SCALE GENOMIC DNA]</scope>
    <source>
        <strain evidence="4 5">Dm28c</strain>
    </source>
</reference>
<accession>V5BVY7</accession>
<evidence type="ECO:0000256" key="3">
    <source>
        <dbReference type="ARBA" id="ARBA00022737"/>
    </source>
</evidence>
<evidence type="ECO:0000256" key="2">
    <source>
        <dbReference type="ARBA" id="ARBA00022614"/>
    </source>
</evidence>
<dbReference type="GO" id="GO:0005096">
    <property type="term" value="F:GTPase activator activity"/>
    <property type="evidence" value="ECO:0007669"/>
    <property type="project" value="UniProtKB-KW"/>
</dbReference>
<dbReference type="GO" id="GO:0006913">
    <property type="term" value="P:nucleocytoplasmic transport"/>
    <property type="evidence" value="ECO:0007669"/>
    <property type="project" value="TreeGrafter"/>
</dbReference>
<keyword evidence="2" id="KW-0433">Leucine-rich repeat</keyword>
<gene>
    <name evidence="4" type="ORF">TCDM_00875</name>
</gene>
<evidence type="ECO:0000313" key="4">
    <source>
        <dbReference type="EMBL" id="ESS70402.1"/>
    </source>
</evidence>
<protein>
    <recommendedName>
        <fullName evidence="6">Leucine-rich repeat protein (LRRP)</fullName>
    </recommendedName>
</protein>
<dbReference type="PANTHER" id="PTHR24113:SF12">
    <property type="entry name" value="RAN GTPASE-ACTIVATING PROTEIN 1"/>
    <property type="match status" value="1"/>
</dbReference>
<evidence type="ECO:0000313" key="5">
    <source>
        <dbReference type="Proteomes" id="UP000017861"/>
    </source>
</evidence>
<dbReference type="InterPro" id="IPR001611">
    <property type="entry name" value="Leu-rich_rpt"/>
</dbReference>
<dbReference type="GO" id="GO:0005829">
    <property type="term" value="C:cytosol"/>
    <property type="evidence" value="ECO:0007669"/>
    <property type="project" value="TreeGrafter"/>
</dbReference>
<dbReference type="InterPro" id="IPR032675">
    <property type="entry name" value="LRR_dom_sf"/>
</dbReference>
<name>V5BVY7_TRYCR</name>
<dbReference type="GO" id="GO:0005634">
    <property type="term" value="C:nucleus"/>
    <property type="evidence" value="ECO:0007669"/>
    <property type="project" value="TreeGrafter"/>
</dbReference>
<dbReference type="Pfam" id="PF13516">
    <property type="entry name" value="LRR_6"/>
    <property type="match status" value="2"/>
</dbReference>
<dbReference type="SMART" id="SM00368">
    <property type="entry name" value="LRR_RI"/>
    <property type="match status" value="7"/>
</dbReference>
<dbReference type="Proteomes" id="UP000017861">
    <property type="component" value="Unassembled WGS sequence"/>
</dbReference>
<dbReference type="PANTHER" id="PTHR24113">
    <property type="entry name" value="RAN GTPASE-ACTIVATING PROTEIN 1"/>
    <property type="match status" value="1"/>
</dbReference>
<dbReference type="SUPFAM" id="SSF52047">
    <property type="entry name" value="RNI-like"/>
    <property type="match status" value="1"/>
</dbReference>
<dbReference type="VEuPathDB" id="TriTrypDB:TCDM_00875"/>
<dbReference type="Gene3D" id="3.80.10.10">
    <property type="entry name" value="Ribonuclease Inhibitor"/>
    <property type="match status" value="2"/>
</dbReference>
<dbReference type="GO" id="GO:0031267">
    <property type="term" value="F:small GTPase binding"/>
    <property type="evidence" value="ECO:0007669"/>
    <property type="project" value="TreeGrafter"/>
</dbReference>
<evidence type="ECO:0008006" key="6">
    <source>
        <dbReference type="Google" id="ProtNLM"/>
    </source>
</evidence>
<sequence>MEACSVALQRCVRNIVNEGGYGNDMSAASLLEESRENEKALTGGMALLNGTHNEKQITQAETLCMMGGKFDDDVADYVASTVFPKAGRLRVVEIASTKISPLGVITLLRSLYQSPNDVLEQLLFCDTRLHSDECAAIYNLMVKHTSHLQRLELQRCHMDDTAAQAVAEGIAQAKALVEVRIADSDIIPAFAIPLEDSQWLLFPSSLKVLDVSGNRIESVHHRGLAIALRRCIASLEEIYMSRCCVTESFLTTLLKAGLHSSHCLRVINVSSGRLLHTAGKVLSSFLTECPNLERLYVQDNLIEADGAARMAIGIPCAKKLKVLGLGSCHLNGEGARVIAEAVRQTPSVRELDLSNNSLSDADVFQICACEDGSSLQLSFLDLSSNPLTDRCRPFIQALLRSKKNGTCTVLVRNTNVAAEFSYLQCGDVSGLS</sequence>
<organism evidence="4 5">
    <name type="scientific">Trypanosoma cruzi Dm28c</name>
    <dbReference type="NCBI Taxonomy" id="1416333"/>
    <lineage>
        <taxon>Eukaryota</taxon>
        <taxon>Discoba</taxon>
        <taxon>Euglenozoa</taxon>
        <taxon>Kinetoplastea</taxon>
        <taxon>Metakinetoplastina</taxon>
        <taxon>Trypanosomatida</taxon>
        <taxon>Trypanosomatidae</taxon>
        <taxon>Trypanosoma</taxon>
        <taxon>Schizotrypanum</taxon>
    </lineage>
</organism>
<dbReference type="OrthoDB" id="120976at2759"/>
<dbReference type="GO" id="GO:0048471">
    <property type="term" value="C:perinuclear region of cytoplasm"/>
    <property type="evidence" value="ECO:0007669"/>
    <property type="project" value="TreeGrafter"/>
</dbReference>
<comment type="caution">
    <text evidence="4">The sequence shown here is derived from an EMBL/GenBank/DDBJ whole genome shotgun (WGS) entry which is preliminary data.</text>
</comment>
<keyword evidence="3" id="KW-0677">Repeat</keyword>